<dbReference type="Gene3D" id="1.10.10.10">
    <property type="entry name" value="Winged helix-like DNA-binding domain superfamily/Winged helix DNA-binding domain"/>
    <property type="match status" value="1"/>
</dbReference>
<dbReference type="Pfam" id="PF01090">
    <property type="entry name" value="Ribosomal_S19e"/>
    <property type="match status" value="1"/>
</dbReference>
<gene>
    <name evidence="4" type="ORF">PoB_003746600</name>
</gene>
<dbReference type="InterPro" id="IPR036388">
    <property type="entry name" value="WH-like_DNA-bd_sf"/>
</dbReference>
<sequence length="125" mass="14298">MRRAESRRECYNPSCQRSSSFTALYLFGKESFNDTLFLFRCLPLVVSLQQNPNKMGISVKDVNAHEFTKALAEFLKKSGKVKVPEWADIVKLGRHKELSPYDEDWYYIRAGTGGPQPPGDYDNSN</sequence>
<evidence type="ECO:0000256" key="1">
    <source>
        <dbReference type="ARBA" id="ARBA00010014"/>
    </source>
</evidence>
<dbReference type="AlphaFoldDB" id="A0AAV4AIG8"/>
<dbReference type="SUPFAM" id="SSF46785">
    <property type="entry name" value="Winged helix' DNA-binding domain"/>
    <property type="match status" value="1"/>
</dbReference>
<comment type="similarity">
    <text evidence="1">Belongs to the eukaryotic ribosomal protein eS19 family.</text>
</comment>
<evidence type="ECO:0000256" key="3">
    <source>
        <dbReference type="ARBA" id="ARBA00023274"/>
    </source>
</evidence>
<dbReference type="InterPro" id="IPR001266">
    <property type="entry name" value="Ribosomal_eS19"/>
</dbReference>
<dbReference type="GO" id="GO:0003735">
    <property type="term" value="F:structural constituent of ribosome"/>
    <property type="evidence" value="ECO:0007669"/>
    <property type="project" value="InterPro"/>
</dbReference>
<protein>
    <submittedName>
        <fullName evidence="4">40S ribosomal protein s19</fullName>
    </submittedName>
</protein>
<dbReference type="PANTHER" id="PTHR11710">
    <property type="entry name" value="40S RIBOSOMAL PROTEIN S19"/>
    <property type="match status" value="1"/>
</dbReference>
<dbReference type="GO" id="GO:0000028">
    <property type="term" value="P:ribosomal small subunit assembly"/>
    <property type="evidence" value="ECO:0007669"/>
    <property type="project" value="TreeGrafter"/>
</dbReference>
<proteinExistence type="inferred from homology"/>
<keyword evidence="3" id="KW-0687">Ribonucleoprotein</keyword>
<dbReference type="GO" id="GO:0022627">
    <property type="term" value="C:cytosolic small ribosomal subunit"/>
    <property type="evidence" value="ECO:0007669"/>
    <property type="project" value="TreeGrafter"/>
</dbReference>
<dbReference type="SMART" id="SM01413">
    <property type="entry name" value="Ribosomal_S19e"/>
    <property type="match status" value="1"/>
</dbReference>
<name>A0AAV4AIG8_9GAST</name>
<keyword evidence="2 4" id="KW-0689">Ribosomal protein</keyword>
<evidence type="ECO:0000313" key="4">
    <source>
        <dbReference type="EMBL" id="GFO10961.1"/>
    </source>
</evidence>
<reference evidence="4 5" key="1">
    <citation type="journal article" date="2021" name="Elife">
        <title>Chloroplast acquisition without the gene transfer in kleptoplastic sea slugs, Plakobranchus ocellatus.</title>
        <authorList>
            <person name="Maeda T."/>
            <person name="Takahashi S."/>
            <person name="Yoshida T."/>
            <person name="Shimamura S."/>
            <person name="Takaki Y."/>
            <person name="Nagai Y."/>
            <person name="Toyoda A."/>
            <person name="Suzuki Y."/>
            <person name="Arimoto A."/>
            <person name="Ishii H."/>
            <person name="Satoh N."/>
            <person name="Nishiyama T."/>
            <person name="Hasebe M."/>
            <person name="Maruyama T."/>
            <person name="Minagawa J."/>
            <person name="Obokata J."/>
            <person name="Shigenobu S."/>
        </authorList>
    </citation>
    <scope>NUCLEOTIDE SEQUENCE [LARGE SCALE GENOMIC DNA]</scope>
</reference>
<dbReference type="Proteomes" id="UP000735302">
    <property type="component" value="Unassembled WGS sequence"/>
</dbReference>
<accession>A0AAV4AIG8</accession>
<organism evidence="4 5">
    <name type="scientific">Plakobranchus ocellatus</name>
    <dbReference type="NCBI Taxonomy" id="259542"/>
    <lineage>
        <taxon>Eukaryota</taxon>
        <taxon>Metazoa</taxon>
        <taxon>Spiralia</taxon>
        <taxon>Lophotrochozoa</taxon>
        <taxon>Mollusca</taxon>
        <taxon>Gastropoda</taxon>
        <taxon>Heterobranchia</taxon>
        <taxon>Euthyneura</taxon>
        <taxon>Panpulmonata</taxon>
        <taxon>Sacoglossa</taxon>
        <taxon>Placobranchoidea</taxon>
        <taxon>Plakobranchidae</taxon>
        <taxon>Plakobranchus</taxon>
    </lineage>
</organism>
<evidence type="ECO:0000313" key="5">
    <source>
        <dbReference type="Proteomes" id="UP000735302"/>
    </source>
</evidence>
<evidence type="ECO:0000256" key="2">
    <source>
        <dbReference type="ARBA" id="ARBA00022980"/>
    </source>
</evidence>
<dbReference type="InterPro" id="IPR036390">
    <property type="entry name" value="WH_DNA-bd_sf"/>
</dbReference>
<dbReference type="EMBL" id="BLXT01004214">
    <property type="protein sequence ID" value="GFO10961.1"/>
    <property type="molecule type" value="Genomic_DNA"/>
</dbReference>
<comment type="caution">
    <text evidence="4">The sequence shown here is derived from an EMBL/GenBank/DDBJ whole genome shotgun (WGS) entry which is preliminary data.</text>
</comment>
<keyword evidence="5" id="KW-1185">Reference proteome</keyword>
<dbReference type="PANTHER" id="PTHR11710:SF0">
    <property type="entry name" value="40S RIBOSOMAL PROTEIN S19"/>
    <property type="match status" value="1"/>
</dbReference>
<dbReference type="GO" id="GO:0006412">
    <property type="term" value="P:translation"/>
    <property type="evidence" value="ECO:0007669"/>
    <property type="project" value="InterPro"/>
</dbReference>
<dbReference type="GO" id="GO:0003723">
    <property type="term" value="F:RNA binding"/>
    <property type="evidence" value="ECO:0007669"/>
    <property type="project" value="TreeGrafter"/>
</dbReference>